<dbReference type="RefSeq" id="WP_341838340.1">
    <property type="nucleotide sequence ID" value="NZ_CP149822.1"/>
</dbReference>
<gene>
    <name evidence="1" type="ORF">WJU16_10900</name>
</gene>
<sequence length="335" mass="38282">MERITLQETKTDDVFQDFHFDVAGGLPGFRERAGLGFFGHERINRLAVFSLPPEMLVFFKPHLSYLVKHATTPDKRRYLVADEGPRHYIDLDRYGTPPFADLPRGWREAVARYGADTLAKHGVLPWHLERMQYRLTEAFRLGNGLQALRTAAELGHYIGDAYVPLHASSNHNGQQTGQHGIHGLWESRIPELFADDRYDYWTGRAAYLPDCRAFFWKTVLESAEASWVVLATEKQLAREFPADRRYAWELRNGKLVRQYSKAYAGAYQDRMGNMVERRMRGAIAAVAACWYTAWADAGQPPLAHLAALTFPELEMEEDRRVDSIAAAGRIMGREH</sequence>
<dbReference type="CDD" id="cd10981">
    <property type="entry name" value="ZnPC_S1P1"/>
    <property type="match status" value="1"/>
</dbReference>
<protein>
    <submittedName>
        <fullName evidence="1">Zinc dependent phospholipase C family protein</fullName>
    </submittedName>
</protein>
<dbReference type="Proteomes" id="UP001485459">
    <property type="component" value="Chromosome"/>
</dbReference>
<dbReference type="SUPFAM" id="SSF48537">
    <property type="entry name" value="Phospholipase C/P1 nuclease"/>
    <property type="match status" value="1"/>
</dbReference>
<accession>A0ABZ2YWB7</accession>
<keyword evidence="2" id="KW-1185">Reference proteome</keyword>
<proteinExistence type="predicted"/>
<evidence type="ECO:0000313" key="1">
    <source>
        <dbReference type="EMBL" id="WZN43535.1"/>
    </source>
</evidence>
<organism evidence="1 2">
    <name type="scientific">Chitinophaga pollutisoli</name>
    <dbReference type="NCBI Taxonomy" id="3133966"/>
    <lineage>
        <taxon>Bacteria</taxon>
        <taxon>Pseudomonadati</taxon>
        <taxon>Bacteroidota</taxon>
        <taxon>Chitinophagia</taxon>
        <taxon>Chitinophagales</taxon>
        <taxon>Chitinophagaceae</taxon>
        <taxon>Chitinophaga</taxon>
    </lineage>
</organism>
<name>A0ABZ2YWB7_9BACT</name>
<reference evidence="2" key="1">
    <citation type="submission" date="2024-03" db="EMBL/GenBank/DDBJ databases">
        <title>Chitinophaga horti sp. nov., isolated from garden soil.</title>
        <authorList>
            <person name="Lee D.S."/>
            <person name="Han D.M."/>
            <person name="Baek J.H."/>
            <person name="Choi D.G."/>
            <person name="Jeon J.H."/>
            <person name="Jeon C.O."/>
        </authorList>
    </citation>
    <scope>NUCLEOTIDE SEQUENCE [LARGE SCALE GENOMIC DNA]</scope>
    <source>
        <strain evidence="2">GPA1</strain>
    </source>
</reference>
<dbReference type="Gene3D" id="1.10.575.10">
    <property type="entry name" value="P1 Nuclease"/>
    <property type="match status" value="1"/>
</dbReference>
<dbReference type="EMBL" id="CP149822">
    <property type="protein sequence ID" value="WZN43535.1"/>
    <property type="molecule type" value="Genomic_DNA"/>
</dbReference>
<dbReference type="InterPro" id="IPR008947">
    <property type="entry name" value="PLipase_C/P1_nuclease_dom_sf"/>
</dbReference>
<evidence type="ECO:0000313" key="2">
    <source>
        <dbReference type="Proteomes" id="UP001485459"/>
    </source>
</evidence>